<evidence type="ECO:0000313" key="3">
    <source>
        <dbReference type="Proteomes" id="UP001595805"/>
    </source>
</evidence>
<dbReference type="SUPFAM" id="SSF49299">
    <property type="entry name" value="PKD domain"/>
    <property type="match status" value="1"/>
</dbReference>
<dbReference type="InterPro" id="IPR035986">
    <property type="entry name" value="PKD_dom_sf"/>
</dbReference>
<dbReference type="SMART" id="SM00089">
    <property type="entry name" value="PKD"/>
    <property type="match status" value="1"/>
</dbReference>
<dbReference type="Pfam" id="PF13585">
    <property type="entry name" value="CHU_C"/>
    <property type="match status" value="1"/>
</dbReference>
<dbReference type="Pfam" id="PF18911">
    <property type="entry name" value="PKD_4"/>
    <property type="match status" value="1"/>
</dbReference>
<keyword evidence="3" id="KW-1185">Reference proteome</keyword>
<dbReference type="Gene3D" id="2.60.40.10">
    <property type="entry name" value="Immunoglobulins"/>
    <property type="match status" value="1"/>
</dbReference>
<reference evidence="3" key="1">
    <citation type="journal article" date="2019" name="Int. J. Syst. Evol. Microbiol.">
        <title>The Global Catalogue of Microorganisms (GCM) 10K type strain sequencing project: providing services to taxonomists for standard genome sequencing and annotation.</title>
        <authorList>
            <consortium name="The Broad Institute Genomics Platform"/>
            <consortium name="The Broad Institute Genome Sequencing Center for Infectious Disease"/>
            <person name="Wu L."/>
            <person name="Ma J."/>
        </authorList>
    </citation>
    <scope>NUCLEOTIDE SEQUENCE [LARGE SCALE GENOMIC DNA]</scope>
    <source>
        <strain evidence="3">CCUG 60523</strain>
    </source>
</reference>
<dbReference type="CDD" id="cd00146">
    <property type="entry name" value="PKD"/>
    <property type="match status" value="1"/>
</dbReference>
<dbReference type="InterPro" id="IPR026341">
    <property type="entry name" value="T9SS_type_B"/>
</dbReference>
<dbReference type="NCBIfam" id="TIGR04131">
    <property type="entry name" value="Bac_Flav_CTERM"/>
    <property type="match status" value="1"/>
</dbReference>
<dbReference type="Pfam" id="PF13573">
    <property type="entry name" value="SprB"/>
    <property type="match status" value="4"/>
</dbReference>
<gene>
    <name evidence="2" type="ORF">ACFOSV_05980</name>
</gene>
<feature type="domain" description="PKD" evidence="1">
    <location>
        <begin position="512"/>
        <end position="596"/>
    </location>
</feature>
<sequence length="684" mass="73367">MEKSLLLKRIWVLILLSSWIGQQSIAQDSAAARLFGGETVSPISVAVSGKLALCSHSEKGSIILDVTGGKAPYTFKWNTNETTQNRSNLFAGTYTVNITDADGVVHVERIVVQPPYPLILNPLEKRDASCGSGADGYAKIGVKVGRGEPYRISWSHGLEDQWEASNLKPGSYTVTVTDMFNCDVSISFEIESETEGMSLSESIKQPDCSSAGSGEINLNVTGGSAPYLYSWSHGPSTANVSGLAPGDYSVMITDKTGCSIQANYSLQAPSAIEVSASVDDPTCGDQNDGSISLDIQGGQAPYTVSWSTGQSGSSLSNLGAGTYQASITDAQGCTVQQTVSLNQSSGIDLRIQEIQPVSCFGGNDGTASIEIEGDKKGLNILWSDGVEDVLKRTDLAPGTYTVTATNHSGCEMTQSLTVESPNELTARIESALDVDCAVGSIQGVAWVSIQGGTEPYTIAWGQSGASNREINFSQTTTLQVTITDAKGCVVSAESKVDFPSNTTSGGRLDFNFRKLAITSEPEVQVDEEIIFESEISEEFIAWEWSFGDGNQSVDKDPIHIFEKAGIYEVTLTGYDIYGCSSVEINTVQVNIPQEMVVIPNAFTPNGDGLNDTFMPKLKSVTDFSMQIFNTWGERMFTTTQKEDKGWDGIYNGQLLPAGNYLYNITYSTPEGEIIHRTGGVTLIR</sequence>
<organism evidence="2 3">
    <name type="scientific">Algoriphagus namhaensis</name>
    <dbReference type="NCBI Taxonomy" id="915353"/>
    <lineage>
        <taxon>Bacteria</taxon>
        <taxon>Pseudomonadati</taxon>
        <taxon>Bacteroidota</taxon>
        <taxon>Cytophagia</taxon>
        <taxon>Cytophagales</taxon>
        <taxon>Cyclobacteriaceae</taxon>
        <taxon>Algoriphagus</taxon>
    </lineage>
</organism>
<protein>
    <submittedName>
        <fullName evidence="2">Gliding motility-associated C-terminal domain-containing protein</fullName>
    </submittedName>
</protein>
<dbReference type="Gene3D" id="2.60.40.740">
    <property type="match status" value="2"/>
</dbReference>
<dbReference type="Proteomes" id="UP001595805">
    <property type="component" value="Unassembled WGS sequence"/>
</dbReference>
<evidence type="ECO:0000259" key="1">
    <source>
        <dbReference type="PROSITE" id="PS50093"/>
    </source>
</evidence>
<proteinExistence type="predicted"/>
<accession>A0ABV8ANY7</accession>
<comment type="caution">
    <text evidence="2">The sequence shown here is derived from an EMBL/GenBank/DDBJ whole genome shotgun (WGS) entry which is preliminary data.</text>
</comment>
<dbReference type="EMBL" id="JBHRZS010000006">
    <property type="protein sequence ID" value="MFC3879713.1"/>
    <property type="molecule type" value="Genomic_DNA"/>
</dbReference>
<dbReference type="InterPro" id="IPR025667">
    <property type="entry name" value="SprB_repeat"/>
</dbReference>
<dbReference type="InterPro" id="IPR022409">
    <property type="entry name" value="PKD/Chitinase_dom"/>
</dbReference>
<dbReference type="RefSeq" id="WP_377904393.1">
    <property type="nucleotide sequence ID" value="NZ_JBHRZS010000006.1"/>
</dbReference>
<dbReference type="InterPro" id="IPR013783">
    <property type="entry name" value="Ig-like_fold"/>
</dbReference>
<dbReference type="PROSITE" id="PS50093">
    <property type="entry name" value="PKD"/>
    <property type="match status" value="1"/>
</dbReference>
<name>A0ABV8ANY7_9BACT</name>
<dbReference type="InterPro" id="IPR000601">
    <property type="entry name" value="PKD_dom"/>
</dbReference>
<evidence type="ECO:0000313" key="2">
    <source>
        <dbReference type="EMBL" id="MFC3879713.1"/>
    </source>
</evidence>